<keyword evidence="12 16" id="KW-0547">Nucleotide-binding</keyword>
<dbReference type="GO" id="GO:0046100">
    <property type="term" value="P:hypoxanthine metabolic process"/>
    <property type="evidence" value="ECO:0007669"/>
    <property type="project" value="TreeGrafter"/>
</dbReference>
<keyword evidence="11 16" id="KW-0660">Purine salvage</keyword>
<reference evidence="18" key="1">
    <citation type="submission" date="2020-10" db="EMBL/GenBank/DDBJ databases">
        <authorList>
            <person name="Gilroy R."/>
        </authorList>
    </citation>
    <scope>NUCLEOTIDE SEQUENCE</scope>
    <source>
        <strain evidence="18">18911</strain>
    </source>
</reference>
<dbReference type="SUPFAM" id="SSF53271">
    <property type="entry name" value="PRTase-like"/>
    <property type="match status" value="1"/>
</dbReference>
<evidence type="ECO:0000313" key="18">
    <source>
        <dbReference type="EMBL" id="HIU59982.1"/>
    </source>
</evidence>
<dbReference type="EMBL" id="DVNF01000038">
    <property type="protein sequence ID" value="HIU59982.1"/>
    <property type="molecule type" value="Genomic_DNA"/>
</dbReference>
<sequence>MNSALDKDIKEVLLSRDEIEKRVKEIAAEITADYRGESVLMVGILRGAVVFFSELVKRVDLDVRFDFMVVSSYGAGTDSSGEIRIVKDLSQPIENMNVIIVEDIIDTGYTLKNLKRLLMTRNPKSLKIAALLDKPSRRKVEIEGDYVGFKVPNEFVVGYGLDYNEKYRNLPDICILNPEVYS</sequence>
<dbReference type="GO" id="GO:0032263">
    <property type="term" value="P:GMP salvage"/>
    <property type="evidence" value="ECO:0007669"/>
    <property type="project" value="TreeGrafter"/>
</dbReference>
<protein>
    <recommendedName>
        <fullName evidence="16">Hypoxanthine phosphoribosyltransferase</fullName>
        <ecNumber evidence="16">2.4.2.8</ecNumber>
    </recommendedName>
</protein>
<dbReference type="GO" id="GO:0004422">
    <property type="term" value="F:hypoxanthine phosphoribosyltransferase activity"/>
    <property type="evidence" value="ECO:0007669"/>
    <property type="project" value="InterPro"/>
</dbReference>
<evidence type="ECO:0000256" key="8">
    <source>
        <dbReference type="ARBA" id="ARBA00022676"/>
    </source>
</evidence>
<comment type="catalytic activity">
    <reaction evidence="15">
        <text>IMP + diphosphate = hypoxanthine + 5-phospho-alpha-D-ribose 1-diphosphate</text>
        <dbReference type="Rhea" id="RHEA:17973"/>
        <dbReference type="ChEBI" id="CHEBI:17368"/>
        <dbReference type="ChEBI" id="CHEBI:33019"/>
        <dbReference type="ChEBI" id="CHEBI:58017"/>
        <dbReference type="ChEBI" id="CHEBI:58053"/>
        <dbReference type="EC" id="2.4.2.8"/>
    </reaction>
    <physiologicalReaction direction="right-to-left" evidence="15">
        <dbReference type="Rhea" id="RHEA:17975"/>
    </physiologicalReaction>
</comment>
<comment type="function">
    <text evidence="2">Purine salvage pathway enzyme that catalyzes the transfer of the ribosyl-5-phosphate group from 5-phospho-alpha-D-ribose 1-diphosphate (PRPP) to the N9 position of the 6-oxopurines hypoxanthine and guanine to form the corresponding ribonucleotides IMP (inosine 5'-monophosphate) and GMP (guanosine 5'-monophosphate), with the release of PPi.</text>
</comment>
<evidence type="ECO:0000256" key="9">
    <source>
        <dbReference type="ARBA" id="ARBA00022679"/>
    </source>
</evidence>
<dbReference type="FunFam" id="3.40.50.2020:FF:000006">
    <property type="entry name" value="Hypoxanthine phosphoribosyltransferase"/>
    <property type="match status" value="1"/>
</dbReference>
<dbReference type="GO" id="GO:0006178">
    <property type="term" value="P:guanine salvage"/>
    <property type="evidence" value="ECO:0007669"/>
    <property type="project" value="TreeGrafter"/>
</dbReference>
<evidence type="ECO:0000256" key="10">
    <source>
        <dbReference type="ARBA" id="ARBA00022723"/>
    </source>
</evidence>
<evidence type="ECO:0000256" key="14">
    <source>
        <dbReference type="ARBA" id="ARBA00048811"/>
    </source>
</evidence>
<comment type="similarity">
    <text evidence="6 16">Belongs to the purine/pyrimidine phosphoribosyltransferase family.</text>
</comment>
<dbReference type="GO" id="GO:0000166">
    <property type="term" value="F:nucleotide binding"/>
    <property type="evidence" value="ECO:0007669"/>
    <property type="project" value="UniProtKB-KW"/>
</dbReference>
<gene>
    <name evidence="18" type="primary">hpt</name>
    <name evidence="18" type="ORF">IAB05_01170</name>
</gene>
<dbReference type="GO" id="GO:0000287">
    <property type="term" value="F:magnesium ion binding"/>
    <property type="evidence" value="ECO:0007669"/>
    <property type="project" value="TreeGrafter"/>
</dbReference>
<name>A0A9D1MH33_9FIRM</name>
<evidence type="ECO:0000256" key="15">
    <source>
        <dbReference type="ARBA" id="ARBA00049402"/>
    </source>
</evidence>
<comment type="pathway">
    <text evidence="4 16">Purine metabolism; IMP biosynthesis via salvage pathway; IMP from hypoxanthine: step 1/1.</text>
</comment>
<dbReference type="GO" id="GO:0032264">
    <property type="term" value="P:IMP salvage"/>
    <property type="evidence" value="ECO:0007669"/>
    <property type="project" value="TreeGrafter"/>
</dbReference>
<comment type="caution">
    <text evidence="18">The sequence shown here is derived from an EMBL/GenBank/DDBJ whole genome shotgun (WGS) entry which is preliminary data.</text>
</comment>
<keyword evidence="8 16" id="KW-0328">Glycosyltransferase</keyword>
<dbReference type="InterPro" id="IPR029057">
    <property type="entry name" value="PRTase-like"/>
</dbReference>
<dbReference type="NCBIfam" id="TIGR01203">
    <property type="entry name" value="HGPRTase"/>
    <property type="match status" value="1"/>
</dbReference>
<comment type="catalytic activity">
    <reaction evidence="14">
        <text>GMP + diphosphate = guanine + 5-phospho-alpha-D-ribose 1-diphosphate</text>
        <dbReference type="Rhea" id="RHEA:25424"/>
        <dbReference type="ChEBI" id="CHEBI:16235"/>
        <dbReference type="ChEBI" id="CHEBI:33019"/>
        <dbReference type="ChEBI" id="CHEBI:58017"/>
        <dbReference type="ChEBI" id="CHEBI:58115"/>
        <dbReference type="EC" id="2.4.2.8"/>
    </reaction>
    <physiologicalReaction direction="right-to-left" evidence="14">
        <dbReference type="Rhea" id="RHEA:25426"/>
    </physiologicalReaction>
</comment>
<comment type="cofactor">
    <cofactor evidence="1 16">
        <name>Mg(2+)</name>
        <dbReference type="ChEBI" id="CHEBI:18420"/>
    </cofactor>
</comment>
<dbReference type="Pfam" id="PF00156">
    <property type="entry name" value="Pribosyltran"/>
    <property type="match status" value="1"/>
</dbReference>
<evidence type="ECO:0000256" key="13">
    <source>
        <dbReference type="ARBA" id="ARBA00022842"/>
    </source>
</evidence>
<keyword evidence="13 16" id="KW-0460">Magnesium</keyword>
<evidence type="ECO:0000259" key="17">
    <source>
        <dbReference type="Pfam" id="PF00156"/>
    </source>
</evidence>
<dbReference type="PANTHER" id="PTHR43340">
    <property type="entry name" value="HYPOXANTHINE-GUANINE PHOSPHORIBOSYLTRANSFERASE"/>
    <property type="match status" value="1"/>
</dbReference>
<dbReference type="CDD" id="cd06223">
    <property type="entry name" value="PRTases_typeI"/>
    <property type="match status" value="1"/>
</dbReference>
<evidence type="ECO:0000256" key="12">
    <source>
        <dbReference type="ARBA" id="ARBA00022741"/>
    </source>
</evidence>
<dbReference type="InterPro" id="IPR005904">
    <property type="entry name" value="Hxn_phspho_trans"/>
</dbReference>
<dbReference type="InterPro" id="IPR050408">
    <property type="entry name" value="HGPRT"/>
</dbReference>
<dbReference type="GO" id="GO:0006166">
    <property type="term" value="P:purine ribonucleoside salvage"/>
    <property type="evidence" value="ECO:0007669"/>
    <property type="project" value="UniProtKB-KW"/>
</dbReference>
<evidence type="ECO:0000256" key="6">
    <source>
        <dbReference type="ARBA" id="ARBA00008391"/>
    </source>
</evidence>
<evidence type="ECO:0000256" key="1">
    <source>
        <dbReference type="ARBA" id="ARBA00001946"/>
    </source>
</evidence>
<evidence type="ECO:0000256" key="7">
    <source>
        <dbReference type="ARBA" id="ARBA00022490"/>
    </source>
</evidence>
<dbReference type="EC" id="2.4.2.8" evidence="16"/>
<dbReference type="InterPro" id="IPR000836">
    <property type="entry name" value="PRTase_dom"/>
</dbReference>
<reference evidence="18" key="2">
    <citation type="journal article" date="2021" name="PeerJ">
        <title>Extensive microbial diversity within the chicken gut microbiome revealed by metagenomics and culture.</title>
        <authorList>
            <person name="Gilroy R."/>
            <person name="Ravi A."/>
            <person name="Getino M."/>
            <person name="Pursley I."/>
            <person name="Horton D.L."/>
            <person name="Alikhan N.F."/>
            <person name="Baker D."/>
            <person name="Gharbi K."/>
            <person name="Hall N."/>
            <person name="Watson M."/>
            <person name="Adriaenssens E.M."/>
            <person name="Foster-Nyarko E."/>
            <person name="Jarju S."/>
            <person name="Secka A."/>
            <person name="Antonio M."/>
            <person name="Oren A."/>
            <person name="Chaudhuri R.R."/>
            <person name="La Ragione R."/>
            <person name="Hildebrand F."/>
            <person name="Pallen M.J."/>
        </authorList>
    </citation>
    <scope>NUCLEOTIDE SEQUENCE</scope>
    <source>
        <strain evidence="18">18911</strain>
    </source>
</reference>
<dbReference type="GO" id="GO:0005829">
    <property type="term" value="C:cytosol"/>
    <property type="evidence" value="ECO:0007669"/>
    <property type="project" value="TreeGrafter"/>
</dbReference>
<evidence type="ECO:0000256" key="11">
    <source>
        <dbReference type="ARBA" id="ARBA00022726"/>
    </source>
</evidence>
<evidence type="ECO:0000256" key="4">
    <source>
        <dbReference type="ARBA" id="ARBA00004669"/>
    </source>
</evidence>
<comment type="subcellular location">
    <subcellularLocation>
        <location evidence="3 16">Cytoplasm</location>
    </subcellularLocation>
</comment>
<feature type="domain" description="Phosphoribosyltransferase" evidence="17">
    <location>
        <begin position="17"/>
        <end position="163"/>
    </location>
</feature>
<proteinExistence type="inferred from homology"/>
<dbReference type="Gene3D" id="3.40.50.2020">
    <property type="match status" value="1"/>
</dbReference>
<dbReference type="PANTHER" id="PTHR43340:SF1">
    <property type="entry name" value="HYPOXANTHINE PHOSPHORIBOSYLTRANSFERASE"/>
    <property type="match status" value="1"/>
</dbReference>
<dbReference type="Proteomes" id="UP000824094">
    <property type="component" value="Unassembled WGS sequence"/>
</dbReference>
<comment type="pathway">
    <text evidence="5">Purine metabolism; GMP biosynthesis via salvage pathway; GMP from guanine: step 1/1.</text>
</comment>
<evidence type="ECO:0000313" key="19">
    <source>
        <dbReference type="Proteomes" id="UP000824094"/>
    </source>
</evidence>
<dbReference type="AlphaFoldDB" id="A0A9D1MH33"/>
<evidence type="ECO:0000256" key="2">
    <source>
        <dbReference type="ARBA" id="ARBA00002049"/>
    </source>
</evidence>
<keyword evidence="10 16" id="KW-0479">Metal-binding</keyword>
<keyword evidence="7 16" id="KW-0963">Cytoplasm</keyword>
<evidence type="ECO:0000256" key="16">
    <source>
        <dbReference type="RuleBase" id="RU364099"/>
    </source>
</evidence>
<evidence type="ECO:0000256" key="5">
    <source>
        <dbReference type="ARBA" id="ARBA00004676"/>
    </source>
</evidence>
<dbReference type="GO" id="GO:0052657">
    <property type="term" value="F:guanine phosphoribosyltransferase activity"/>
    <property type="evidence" value="ECO:0007669"/>
    <property type="project" value="UniProtKB-ARBA"/>
</dbReference>
<organism evidence="18 19">
    <name type="scientific">Candidatus Stercoripulliclostridium merdigallinarum</name>
    <dbReference type="NCBI Taxonomy" id="2840951"/>
    <lineage>
        <taxon>Bacteria</taxon>
        <taxon>Bacillati</taxon>
        <taxon>Bacillota</taxon>
        <taxon>Clostridia</taxon>
        <taxon>Eubacteriales</taxon>
        <taxon>Candidatus Stercoripulliclostridium</taxon>
    </lineage>
</organism>
<accession>A0A9D1MH33</accession>
<keyword evidence="9 16" id="KW-0808">Transferase</keyword>
<evidence type="ECO:0000256" key="3">
    <source>
        <dbReference type="ARBA" id="ARBA00004496"/>
    </source>
</evidence>